<proteinExistence type="predicted"/>
<keyword evidence="1" id="KW-1133">Transmembrane helix</keyword>
<dbReference type="GeneID" id="65133660"/>
<dbReference type="EMBL" id="MW544066">
    <property type="protein sequence ID" value="QSJ04022.1"/>
    <property type="molecule type" value="Genomic_DNA"/>
</dbReference>
<keyword evidence="1" id="KW-0812">Transmembrane</keyword>
<keyword evidence="3" id="KW-1185">Reference proteome</keyword>
<evidence type="ECO:0000256" key="1">
    <source>
        <dbReference type="SAM" id="Phobius"/>
    </source>
</evidence>
<feature type="transmembrane region" description="Helical" evidence="1">
    <location>
        <begin position="26"/>
        <end position="48"/>
    </location>
</feature>
<accession>A0A898KC58</accession>
<evidence type="ECO:0000313" key="3">
    <source>
        <dbReference type="Proteomes" id="UP000662760"/>
    </source>
</evidence>
<dbReference type="KEGG" id="vg:65133660"/>
<reference evidence="2" key="1">
    <citation type="submission" date="2021-01" db="EMBL/GenBank/DDBJ databases">
        <authorList>
            <person name="Shang Y."/>
        </authorList>
    </citation>
    <scope>NUCLEOTIDE SEQUENCE</scope>
</reference>
<organism evidence="2 3">
    <name type="scientific">Salmonella phage vB_SalP_TR2</name>
    <dbReference type="NCBI Taxonomy" id="2812854"/>
    <lineage>
        <taxon>Viruses</taxon>
        <taxon>Duplodnaviria</taxon>
        <taxon>Heunggongvirae</taxon>
        <taxon>Uroviricota</taxon>
        <taxon>Caudoviricetes</taxon>
        <taxon>Schitoviridae</taxon>
        <taxon>Triduovirus</taxon>
        <taxon>Triduovirus Tr2</taxon>
    </lineage>
</organism>
<sequence>MNLFFVAIVVTLRVLFELFAMAVSIVWFAACTVIGLIGFVIVFCWSLFTSKPNLPS</sequence>
<dbReference type="Proteomes" id="UP000662760">
    <property type="component" value="Segment"/>
</dbReference>
<name>A0A898KC58_9CAUD</name>
<evidence type="ECO:0000313" key="2">
    <source>
        <dbReference type="EMBL" id="QSJ04022.1"/>
    </source>
</evidence>
<protein>
    <submittedName>
        <fullName evidence="2">Uncharacterized protein</fullName>
    </submittedName>
</protein>
<keyword evidence="1" id="KW-0472">Membrane</keyword>
<dbReference type="RefSeq" id="YP_010115056.1">
    <property type="nucleotide sequence ID" value="NC_055921.1"/>
</dbReference>